<organism evidence="4">
    <name type="scientific">Hexamita inflata</name>
    <dbReference type="NCBI Taxonomy" id="28002"/>
    <lineage>
        <taxon>Eukaryota</taxon>
        <taxon>Metamonada</taxon>
        <taxon>Diplomonadida</taxon>
        <taxon>Hexamitidae</taxon>
        <taxon>Hexamitinae</taxon>
        <taxon>Hexamita</taxon>
    </lineage>
</organism>
<reference evidence="5 6" key="2">
    <citation type="submission" date="2024-07" db="EMBL/GenBank/DDBJ databases">
        <authorList>
            <person name="Akdeniz Z."/>
        </authorList>
    </citation>
    <scope>NUCLEOTIDE SEQUENCE [LARGE SCALE GENOMIC DNA]</scope>
</reference>
<dbReference type="InterPro" id="IPR000742">
    <property type="entry name" value="EGF"/>
</dbReference>
<evidence type="ECO:0000256" key="1">
    <source>
        <dbReference type="SAM" id="MobiDB-lite"/>
    </source>
</evidence>
<name>A0AA86NM85_9EUKA</name>
<proteinExistence type="predicted"/>
<evidence type="ECO:0000313" key="6">
    <source>
        <dbReference type="Proteomes" id="UP001642409"/>
    </source>
</evidence>
<gene>
    <name evidence="5" type="ORF">HINF_LOCUS57247</name>
    <name evidence="4" type="ORF">HINF_LOCUS9126</name>
</gene>
<evidence type="ECO:0000259" key="3">
    <source>
        <dbReference type="SMART" id="SM00181"/>
    </source>
</evidence>
<keyword evidence="2" id="KW-0812">Transmembrane</keyword>
<protein>
    <submittedName>
        <fullName evidence="4">VSP</fullName>
    </submittedName>
</protein>
<feature type="domain" description="EGF-like" evidence="3">
    <location>
        <begin position="283"/>
        <end position="313"/>
    </location>
</feature>
<feature type="compositionally biased region" description="Basic residues" evidence="1">
    <location>
        <begin position="750"/>
        <end position="771"/>
    </location>
</feature>
<reference evidence="4" key="1">
    <citation type="submission" date="2023-06" db="EMBL/GenBank/DDBJ databases">
        <authorList>
            <person name="Kurt Z."/>
        </authorList>
    </citation>
    <scope>NUCLEOTIDE SEQUENCE</scope>
</reference>
<evidence type="ECO:0000313" key="4">
    <source>
        <dbReference type="EMBL" id="CAI9921481.1"/>
    </source>
</evidence>
<feature type="domain" description="EGF-like" evidence="3">
    <location>
        <begin position="599"/>
        <end position="650"/>
    </location>
</feature>
<keyword evidence="2" id="KW-0472">Membrane</keyword>
<feature type="domain" description="EGF-like" evidence="3">
    <location>
        <begin position="442"/>
        <end position="472"/>
    </location>
</feature>
<keyword evidence="2" id="KW-1133">Transmembrane helix</keyword>
<feature type="domain" description="EGF-like" evidence="3">
    <location>
        <begin position="42"/>
        <end position="90"/>
    </location>
</feature>
<dbReference type="Proteomes" id="UP001642409">
    <property type="component" value="Unassembled WGS sequence"/>
</dbReference>
<feature type="region of interest" description="Disordered" evidence="1">
    <location>
        <begin position="741"/>
        <end position="771"/>
    </location>
</feature>
<dbReference type="EMBL" id="CAXDID020000314">
    <property type="protein sequence ID" value="CAL6075521.1"/>
    <property type="molecule type" value="Genomic_DNA"/>
</dbReference>
<dbReference type="AlphaFoldDB" id="A0AA86NM85"/>
<comment type="caution">
    <text evidence="4">The sequence shown here is derived from an EMBL/GenBank/DDBJ whole genome shotgun (WGS) entry which is preliminary data.</text>
</comment>
<evidence type="ECO:0000313" key="5">
    <source>
        <dbReference type="EMBL" id="CAL6075521.1"/>
    </source>
</evidence>
<feature type="domain" description="EGF-like" evidence="3">
    <location>
        <begin position="207"/>
        <end position="258"/>
    </location>
</feature>
<dbReference type="SMART" id="SM00181">
    <property type="entry name" value="EGF"/>
    <property type="match status" value="6"/>
</dbReference>
<keyword evidence="6" id="KW-1185">Reference proteome</keyword>
<dbReference type="EMBL" id="CATOUU010000224">
    <property type="protein sequence ID" value="CAI9921481.1"/>
    <property type="molecule type" value="Genomic_DNA"/>
</dbReference>
<accession>A0AA86NM85</accession>
<feature type="transmembrane region" description="Helical" evidence="2">
    <location>
        <begin position="707"/>
        <end position="731"/>
    </location>
</feature>
<evidence type="ECO:0000256" key="2">
    <source>
        <dbReference type="SAM" id="Phobius"/>
    </source>
</evidence>
<sequence length="771" mass="83563">MLLSSICLQIITNSAINLEDNEIKSLSANKVCGPYLVNVGDECRNDCGPGQIKKDDDAMKSKYKCICLDGLSSQVRSPVLNPPLPPYGCRCPIEGLSVQQVDGTCTNSTDASGRICIANGSYFQVIDNIPFCSCINFMSSDGTTCVDKCANDEYMFFNKCIKGDCPSGFFVDLSRRYCIEKTKCWADSMIPDGSGKAYTTIVGGACVCSNSKWVVSANNKTCVPACTEVSQTNISGICVCNPKTYDLPTDANPFCTCEGKQKYNRQCYDSCPEGKFMNVTKNGCADECPKTQYEDKTLKICSCKPGLWDKFCKCLPNEFNATRSDITEGGICVDICPLGLFGKLNPVQGLPGECTANEVCSPGLVNLVNGSCGFKCDGFVLNDEQCVPKCPKNFVSLYGRCLDSCGADQNSDTSFVLSLNGQTQQLIPQCVCNSGFIQLDLTCSDKCGENQVNDGFRCMCASGYVLLGTNCLALPSSQCNSVIKVGYDSYQCKLCEYPSGLHLLSNGQYECRSCGGDANVFVERSTLHCITTCTYLNQSSFYCESAADLVNCAYKQAQNDQFLCSKDECNWDTQTVNASFCIPKCPIEQFGQNNKCAAACDSATYTLINSSNICSNPQQCVEPNGLNKRDTQKECAKCLQFLEVKTRNCVETCQYTNKTICEDPTDTIRCPKTRAVPTGGFECIVACDPKESDISNVCSVKQTNMSIIYIAAGAGGGVLVIIIGIVVGVCVHKKKNASKGGNDNEVIMMGKHKGKAQKKKQTKVSKPKINK</sequence>
<feature type="domain" description="EGF-like" evidence="3">
    <location>
        <begin position="353"/>
        <end position="387"/>
    </location>
</feature>